<dbReference type="Proteomes" id="UP001157125">
    <property type="component" value="Unassembled WGS sequence"/>
</dbReference>
<dbReference type="RefSeq" id="WP_284327186.1">
    <property type="nucleotide sequence ID" value="NZ_BSUN01000001.1"/>
</dbReference>
<evidence type="ECO:0000313" key="8">
    <source>
        <dbReference type="EMBL" id="GMA34044.1"/>
    </source>
</evidence>
<protein>
    <submittedName>
        <fullName evidence="8">RDD family protein</fullName>
    </submittedName>
</protein>
<sequence>MSDTPTTDAPAGALVGRRLIGIGIDWVLCLLISSAFFVDPARAGSTGIERVFLAGDSTATLLIWAAQHLVLVSLLGTTIGHRLTGLRVMREDGAPYVGPLRGLGRTVLLGLVIPAVVWGPDGRGLHDRAVGTRIVDVRGARA</sequence>
<proteinExistence type="predicted"/>
<comment type="caution">
    <text evidence="8">The sequence shown here is derived from an EMBL/GenBank/DDBJ whole genome shotgun (WGS) entry which is preliminary data.</text>
</comment>
<gene>
    <name evidence="8" type="ORF">GCM10025876_02480</name>
</gene>
<comment type="subcellular location">
    <subcellularLocation>
        <location evidence="1">Cell membrane</location>
        <topology evidence="1">Multi-pass membrane protein</topology>
    </subcellularLocation>
</comment>
<keyword evidence="5 6" id="KW-0472">Membrane</keyword>
<dbReference type="InterPro" id="IPR051791">
    <property type="entry name" value="Pra-immunoreactive"/>
</dbReference>
<evidence type="ECO:0000256" key="4">
    <source>
        <dbReference type="ARBA" id="ARBA00022989"/>
    </source>
</evidence>
<keyword evidence="2" id="KW-1003">Cell membrane</keyword>
<feature type="domain" description="RDD" evidence="7">
    <location>
        <begin position="13"/>
        <end position="107"/>
    </location>
</feature>
<evidence type="ECO:0000256" key="1">
    <source>
        <dbReference type="ARBA" id="ARBA00004651"/>
    </source>
</evidence>
<evidence type="ECO:0000256" key="2">
    <source>
        <dbReference type="ARBA" id="ARBA00022475"/>
    </source>
</evidence>
<evidence type="ECO:0000313" key="9">
    <source>
        <dbReference type="Proteomes" id="UP001157125"/>
    </source>
</evidence>
<keyword evidence="3 6" id="KW-0812">Transmembrane</keyword>
<evidence type="ECO:0000256" key="5">
    <source>
        <dbReference type="ARBA" id="ARBA00023136"/>
    </source>
</evidence>
<accession>A0ABQ6I8C6</accession>
<feature type="transmembrane region" description="Helical" evidence="6">
    <location>
        <begin position="59"/>
        <end position="80"/>
    </location>
</feature>
<keyword evidence="9" id="KW-1185">Reference proteome</keyword>
<evidence type="ECO:0000256" key="3">
    <source>
        <dbReference type="ARBA" id="ARBA00022692"/>
    </source>
</evidence>
<feature type="transmembrane region" description="Helical" evidence="6">
    <location>
        <begin position="20"/>
        <end position="38"/>
    </location>
</feature>
<dbReference type="Pfam" id="PF06271">
    <property type="entry name" value="RDD"/>
    <property type="match status" value="1"/>
</dbReference>
<keyword evidence="4 6" id="KW-1133">Transmembrane helix</keyword>
<dbReference type="PANTHER" id="PTHR36115:SF6">
    <property type="entry name" value="PROLINE-RICH ANTIGEN HOMOLOG"/>
    <property type="match status" value="1"/>
</dbReference>
<name>A0ABQ6I8C6_9MICO</name>
<dbReference type="EMBL" id="BSUN01000001">
    <property type="protein sequence ID" value="GMA34044.1"/>
    <property type="molecule type" value="Genomic_DNA"/>
</dbReference>
<organism evidence="8 9">
    <name type="scientific">Demequina litorisediminis</name>
    <dbReference type="NCBI Taxonomy" id="1849022"/>
    <lineage>
        <taxon>Bacteria</taxon>
        <taxon>Bacillati</taxon>
        <taxon>Actinomycetota</taxon>
        <taxon>Actinomycetes</taxon>
        <taxon>Micrococcales</taxon>
        <taxon>Demequinaceae</taxon>
        <taxon>Demequina</taxon>
    </lineage>
</organism>
<evidence type="ECO:0000259" key="7">
    <source>
        <dbReference type="Pfam" id="PF06271"/>
    </source>
</evidence>
<reference evidence="9" key="1">
    <citation type="journal article" date="2019" name="Int. J. Syst. Evol. Microbiol.">
        <title>The Global Catalogue of Microorganisms (GCM) 10K type strain sequencing project: providing services to taxonomists for standard genome sequencing and annotation.</title>
        <authorList>
            <consortium name="The Broad Institute Genomics Platform"/>
            <consortium name="The Broad Institute Genome Sequencing Center for Infectious Disease"/>
            <person name="Wu L."/>
            <person name="Ma J."/>
        </authorList>
    </citation>
    <scope>NUCLEOTIDE SEQUENCE [LARGE SCALE GENOMIC DNA]</scope>
    <source>
        <strain evidence="9">NBRC 112299</strain>
    </source>
</reference>
<evidence type="ECO:0000256" key="6">
    <source>
        <dbReference type="SAM" id="Phobius"/>
    </source>
</evidence>
<dbReference type="PANTHER" id="PTHR36115">
    <property type="entry name" value="PROLINE-RICH ANTIGEN HOMOLOG-RELATED"/>
    <property type="match status" value="1"/>
</dbReference>
<dbReference type="InterPro" id="IPR010432">
    <property type="entry name" value="RDD"/>
</dbReference>